<protein>
    <recommendedName>
        <fullName evidence="1">Sacsin/Nov domain-containing protein</fullName>
    </recommendedName>
</protein>
<evidence type="ECO:0000259" key="1">
    <source>
        <dbReference type="Pfam" id="PF25794"/>
    </source>
</evidence>
<accession>A0A3S2P949</accession>
<dbReference type="EMBL" id="ML136731">
    <property type="protein sequence ID" value="RVE55434.1"/>
    <property type="molecule type" value="Genomic_DNA"/>
</dbReference>
<organism evidence="2 3">
    <name type="scientific">Oryzias javanicus</name>
    <name type="common">Javanese ricefish</name>
    <name type="synonym">Aplocheilus javanicus</name>
    <dbReference type="NCBI Taxonomy" id="123683"/>
    <lineage>
        <taxon>Eukaryota</taxon>
        <taxon>Metazoa</taxon>
        <taxon>Chordata</taxon>
        <taxon>Craniata</taxon>
        <taxon>Vertebrata</taxon>
        <taxon>Euteleostomi</taxon>
        <taxon>Actinopterygii</taxon>
        <taxon>Neopterygii</taxon>
        <taxon>Teleostei</taxon>
        <taxon>Neoteleostei</taxon>
        <taxon>Acanthomorphata</taxon>
        <taxon>Ovalentaria</taxon>
        <taxon>Atherinomorphae</taxon>
        <taxon>Beloniformes</taxon>
        <taxon>Adrianichthyidae</taxon>
        <taxon>Oryziinae</taxon>
        <taxon>Oryzias</taxon>
    </lineage>
</organism>
<dbReference type="OrthoDB" id="1262810at2759"/>
<dbReference type="InterPro" id="IPR058210">
    <property type="entry name" value="SACS/Nov_dom"/>
</dbReference>
<gene>
    <name evidence="2" type="ORF">OJAV_G00236350</name>
</gene>
<dbReference type="Proteomes" id="UP000283210">
    <property type="component" value="Unassembled WGS sequence"/>
</dbReference>
<reference evidence="2 3" key="2">
    <citation type="submission" date="2019-01" db="EMBL/GenBank/DDBJ databases">
        <title>A chromosome length genome reference of the Java medaka (oryzias javanicus).</title>
        <authorList>
            <person name="Herpin A."/>
            <person name="Takehana Y."/>
            <person name="Naruse K."/>
            <person name="Ansai S."/>
            <person name="Kawaguchi M."/>
        </authorList>
    </citation>
    <scope>NUCLEOTIDE SEQUENCE [LARGE SCALE GENOMIC DNA]</scope>
    <source>
        <strain evidence="2">RS831</strain>
        <tissue evidence="2">Whole body</tissue>
    </source>
</reference>
<keyword evidence="3" id="KW-1185">Reference proteome</keyword>
<reference evidence="2 3" key="1">
    <citation type="submission" date="2018-11" db="EMBL/GenBank/DDBJ databases">
        <authorList>
            <person name="Lopez-Roques C."/>
            <person name="Donnadieu C."/>
            <person name="Bouchez O."/>
            <person name="Klopp C."/>
            <person name="Cabau C."/>
            <person name="Zahm M."/>
        </authorList>
    </citation>
    <scope>NUCLEOTIDE SEQUENCE [LARGE SCALE GENOMIC DNA]</scope>
    <source>
        <strain evidence="2">RS831</strain>
        <tissue evidence="2">Whole body</tissue>
    </source>
</reference>
<name>A0A3S2P949_ORYJA</name>
<evidence type="ECO:0000313" key="2">
    <source>
        <dbReference type="EMBL" id="RVE55434.1"/>
    </source>
</evidence>
<feature type="domain" description="Sacsin/Nov" evidence="1">
    <location>
        <begin position="4"/>
        <end position="71"/>
    </location>
</feature>
<dbReference type="PANTHER" id="PTHR46919:SF2">
    <property type="entry name" value="SACSIN"/>
    <property type="match status" value="1"/>
</dbReference>
<proteinExistence type="predicted"/>
<dbReference type="Pfam" id="PF25794">
    <property type="entry name" value="SACS"/>
    <property type="match status" value="1"/>
</dbReference>
<evidence type="ECO:0000313" key="3">
    <source>
        <dbReference type="Proteomes" id="UP000283210"/>
    </source>
</evidence>
<dbReference type="AlphaFoldDB" id="A0A3S2P949"/>
<sequence length="469" mass="53175">MVKNDNEDQHFAGTLFRFPLRNETSEISDNLYDSGKVVELFDSFIADAELSLLFLKTVRSVSLVHISRDGTMKTRLEVKASSPEVPLKSENDSDLEGLTRFKQITLKSEVCKETQWLLTTCTMKKGIMEDLDVLAEKLSFVPRVDLAFPCSEERYSEGRLSCFLPLPNNESNKTGLPVHVNACFGLTDNRRHIKWQEEDQKHDKHAMWNELLVNKVLPKAFVVMIQDASKLCQESRLPVSSVYRLWPDISHMQHKEKWLEVAQDVFDQLFRQNAAVLSLAKDERWFIPLSDAIIPSNGLVSTDIVNAVERTLVSYGENLVTVSANVMTAIMSSSHTTPKQVSPGFLRGVLLRNGLQRIAKEDKLCVLEFVLSDGNYKELQGLQLLPLSDGSFRSFTNREEDTALIDSKEFPRTLLPCCKHLFISNDLSSTCRTYLKNLASRNLFKVIILDAACVVKYTRRMDSSVLEVS</sequence>
<dbReference type="PANTHER" id="PTHR46919">
    <property type="entry name" value="ZINC FINGER, C3HC4 TYPE (RING FINGER) FAMILY PROTEIN"/>
    <property type="match status" value="1"/>
</dbReference>